<name>A0A1U1BKI1_9MYCO</name>
<sequence length="81" mass="8860">MALSPERKPALTMHQLREIASRISAGQARTKLADEFGVTLPILDDALASIRVGATKTKSRIKLDSSPDPADTARRYARVTR</sequence>
<dbReference type="InterPro" id="IPR006120">
    <property type="entry name" value="Resolvase_HTH_dom"/>
</dbReference>
<protein>
    <recommendedName>
        <fullName evidence="2">Resolvase HTH domain-containing protein</fullName>
    </recommendedName>
</protein>
<dbReference type="AlphaFoldDB" id="A0A1U1BKI1"/>
<organism evidence="3 4">
    <name type="scientific">Mycobacteroides abscessus subsp. massiliense</name>
    <dbReference type="NCBI Taxonomy" id="1962118"/>
    <lineage>
        <taxon>Bacteria</taxon>
        <taxon>Bacillati</taxon>
        <taxon>Actinomycetota</taxon>
        <taxon>Actinomycetes</taxon>
        <taxon>Mycobacteriales</taxon>
        <taxon>Mycobacteriaceae</taxon>
        <taxon>Mycobacteroides</taxon>
        <taxon>Mycobacteroides abscessus</taxon>
    </lineage>
</organism>
<feature type="domain" description="Resolvase HTH" evidence="2">
    <location>
        <begin position="7"/>
        <end position="39"/>
    </location>
</feature>
<gene>
    <name evidence="3" type="ORF">SAMEA2259716_05151</name>
</gene>
<dbReference type="Pfam" id="PF02796">
    <property type="entry name" value="HTH_7"/>
    <property type="match status" value="1"/>
</dbReference>
<evidence type="ECO:0000259" key="2">
    <source>
        <dbReference type="Pfam" id="PF02796"/>
    </source>
</evidence>
<evidence type="ECO:0000313" key="3">
    <source>
        <dbReference type="EMBL" id="SKM81000.1"/>
    </source>
</evidence>
<evidence type="ECO:0000256" key="1">
    <source>
        <dbReference type="SAM" id="MobiDB-lite"/>
    </source>
</evidence>
<dbReference type="EMBL" id="FVGW01000015">
    <property type="protein sequence ID" value="SKM81000.1"/>
    <property type="molecule type" value="Genomic_DNA"/>
</dbReference>
<accession>A0A1U1BKI1</accession>
<proteinExistence type="predicted"/>
<reference evidence="3 4" key="1">
    <citation type="submission" date="2016-11" db="EMBL/GenBank/DDBJ databases">
        <authorList>
            <consortium name="Pathogen Informatics"/>
        </authorList>
    </citation>
    <scope>NUCLEOTIDE SEQUENCE [LARGE SCALE GENOMIC DNA]</scope>
    <source>
        <strain evidence="3 4">911</strain>
    </source>
</reference>
<dbReference type="GO" id="GO:0000150">
    <property type="term" value="F:DNA strand exchange activity"/>
    <property type="evidence" value="ECO:0007669"/>
    <property type="project" value="InterPro"/>
</dbReference>
<dbReference type="GO" id="GO:0003677">
    <property type="term" value="F:DNA binding"/>
    <property type="evidence" value="ECO:0007669"/>
    <property type="project" value="InterPro"/>
</dbReference>
<evidence type="ECO:0000313" key="4">
    <source>
        <dbReference type="Proteomes" id="UP000190074"/>
    </source>
</evidence>
<feature type="region of interest" description="Disordered" evidence="1">
    <location>
        <begin position="61"/>
        <end position="81"/>
    </location>
</feature>
<dbReference type="RefSeq" id="WP_131830259.1">
    <property type="nucleotide sequence ID" value="NZ_FVGW01000015.1"/>
</dbReference>
<dbReference type="Proteomes" id="UP000190074">
    <property type="component" value="Unassembled WGS sequence"/>
</dbReference>